<keyword evidence="2" id="KW-1133">Transmembrane helix</keyword>
<gene>
    <name evidence="3" type="ORF">AS572_07315</name>
</gene>
<feature type="transmembrane region" description="Helical" evidence="2">
    <location>
        <begin position="80"/>
        <end position="109"/>
    </location>
</feature>
<keyword evidence="2" id="KW-0472">Membrane</keyword>
<dbReference type="Proteomes" id="UP000197894">
    <property type="component" value="Unassembled WGS sequence"/>
</dbReference>
<dbReference type="EMBL" id="LNJK01000003">
    <property type="protein sequence ID" value="OWT16701.1"/>
    <property type="molecule type" value="Genomic_DNA"/>
</dbReference>
<sequence length="144" mass="16107">MSMNTDLIIGKIAIWIGIVVQICYNVVIVSMTTFIFFINTEGASPEIAVLIALVIILILTLPPILTVINLENKMEVKGTLFIVYAIVAFCMFNYLSSILWVVCGIFLIWTKYSKGGSTGKNENEKVEIESTENQFESKDKTTKE</sequence>
<proteinExistence type="predicted"/>
<feature type="transmembrane region" description="Helical" evidence="2">
    <location>
        <begin position="12"/>
        <end position="35"/>
    </location>
</feature>
<name>A0AAP8CQG4_STAAU</name>
<protein>
    <submittedName>
        <fullName evidence="3">Uncharacterized protein</fullName>
    </submittedName>
</protein>
<organism evidence="3 4">
    <name type="scientific">Staphylococcus aureus</name>
    <dbReference type="NCBI Taxonomy" id="1280"/>
    <lineage>
        <taxon>Bacteria</taxon>
        <taxon>Bacillati</taxon>
        <taxon>Bacillota</taxon>
        <taxon>Bacilli</taxon>
        <taxon>Bacillales</taxon>
        <taxon>Staphylococcaceae</taxon>
        <taxon>Staphylococcus</taxon>
    </lineage>
</organism>
<evidence type="ECO:0000256" key="2">
    <source>
        <dbReference type="SAM" id="Phobius"/>
    </source>
</evidence>
<evidence type="ECO:0000313" key="4">
    <source>
        <dbReference type="Proteomes" id="UP000197894"/>
    </source>
</evidence>
<keyword evidence="2" id="KW-0812">Transmembrane</keyword>
<evidence type="ECO:0000313" key="3">
    <source>
        <dbReference type="EMBL" id="OWT16701.1"/>
    </source>
</evidence>
<evidence type="ECO:0000256" key="1">
    <source>
        <dbReference type="SAM" id="MobiDB-lite"/>
    </source>
</evidence>
<dbReference type="AlphaFoldDB" id="A0AAP8CQG4"/>
<feature type="region of interest" description="Disordered" evidence="1">
    <location>
        <begin position="117"/>
        <end position="144"/>
    </location>
</feature>
<accession>A0AAP8CQG4</accession>
<feature type="transmembrane region" description="Helical" evidence="2">
    <location>
        <begin position="47"/>
        <end position="68"/>
    </location>
</feature>
<comment type="caution">
    <text evidence="3">The sequence shown here is derived from an EMBL/GenBank/DDBJ whole genome shotgun (WGS) entry which is preliminary data.</text>
</comment>
<feature type="compositionally biased region" description="Basic and acidic residues" evidence="1">
    <location>
        <begin position="135"/>
        <end position="144"/>
    </location>
</feature>
<reference evidence="3 4" key="1">
    <citation type="journal article" date="2017" name="BMC Genomics">
        <title>Prophages and adaptation of Staphylococcus aureus ST398 to the human clinic.</title>
        <authorList>
            <consortium name="Regional Infection Control Group of the Centre Region"/>
            <person name="Diene S.M."/>
            <person name="Corvaglia A.R."/>
            <person name="Francois P."/>
            <person name="van der Mee-Marquet N."/>
        </authorList>
    </citation>
    <scope>NUCLEOTIDE SEQUENCE [LARGE SCALE GENOMIC DNA]</scope>
    <source>
        <strain evidence="3 4">SA13-246</strain>
    </source>
</reference>